<dbReference type="NCBIfam" id="NF007227">
    <property type="entry name" value="PRK09645.1"/>
    <property type="match status" value="1"/>
</dbReference>
<dbReference type="Gene3D" id="1.10.1740.10">
    <property type="match status" value="1"/>
</dbReference>
<comment type="caution">
    <text evidence="8">The sequence shown here is derived from an EMBL/GenBank/DDBJ whole genome shotgun (WGS) entry which is preliminary data.</text>
</comment>
<dbReference type="NCBIfam" id="TIGR02937">
    <property type="entry name" value="sigma70-ECF"/>
    <property type="match status" value="1"/>
</dbReference>
<evidence type="ECO:0000256" key="5">
    <source>
        <dbReference type="ARBA" id="ARBA00023163"/>
    </source>
</evidence>
<keyword evidence="5" id="KW-0804">Transcription</keyword>
<dbReference type="GO" id="GO:0003677">
    <property type="term" value="F:DNA binding"/>
    <property type="evidence" value="ECO:0007669"/>
    <property type="project" value="UniProtKB-KW"/>
</dbReference>
<organism evidence="8 9">
    <name type="scientific">Pseudonocardia endophytica</name>
    <dbReference type="NCBI Taxonomy" id="401976"/>
    <lineage>
        <taxon>Bacteria</taxon>
        <taxon>Bacillati</taxon>
        <taxon>Actinomycetota</taxon>
        <taxon>Actinomycetes</taxon>
        <taxon>Pseudonocardiales</taxon>
        <taxon>Pseudonocardiaceae</taxon>
        <taxon>Pseudonocardia</taxon>
    </lineage>
</organism>
<dbReference type="GO" id="GO:0016987">
    <property type="term" value="F:sigma factor activity"/>
    <property type="evidence" value="ECO:0007669"/>
    <property type="project" value="UniProtKB-KW"/>
</dbReference>
<dbReference type="CDD" id="cd06171">
    <property type="entry name" value="Sigma70_r4"/>
    <property type="match status" value="1"/>
</dbReference>
<dbReference type="InterPro" id="IPR036388">
    <property type="entry name" value="WH-like_DNA-bd_sf"/>
</dbReference>
<dbReference type="GO" id="GO:0006352">
    <property type="term" value="P:DNA-templated transcription initiation"/>
    <property type="evidence" value="ECO:0007669"/>
    <property type="project" value="InterPro"/>
</dbReference>
<evidence type="ECO:0000256" key="1">
    <source>
        <dbReference type="ARBA" id="ARBA00010641"/>
    </source>
</evidence>
<evidence type="ECO:0000313" key="8">
    <source>
        <dbReference type="EMBL" id="TCK25157.1"/>
    </source>
</evidence>
<dbReference type="InterPro" id="IPR014284">
    <property type="entry name" value="RNA_pol_sigma-70_dom"/>
</dbReference>
<name>A0A4R1HRE5_PSEEN</name>
<dbReference type="PANTHER" id="PTHR43133">
    <property type="entry name" value="RNA POLYMERASE ECF-TYPE SIGMA FACTO"/>
    <property type="match status" value="1"/>
</dbReference>
<evidence type="ECO:0000259" key="7">
    <source>
        <dbReference type="Pfam" id="PF04545"/>
    </source>
</evidence>
<dbReference type="AlphaFoldDB" id="A0A4R1HRE5"/>
<dbReference type="Proteomes" id="UP000295560">
    <property type="component" value="Unassembled WGS sequence"/>
</dbReference>
<evidence type="ECO:0000313" key="9">
    <source>
        <dbReference type="Proteomes" id="UP000295560"/>
    </source>
</evidence>
<dbReference type="Pfam" id="PF04545">
    <property type="entry name" value="Sigma70_r4"/>
    <property type="match status" value="1"/>
</dbReference>
<dbReference type="SUPFAM" id="SSF88659">
    <property type="entry name" value="Sigma3 and sigma4 domains of RNA polymerase sigma factors"/>
    <property type="match status" value="1"/>
</dbReference>
<keyword evidence="2" id="KW-0805">Transcription regulation</keyword>
<dbReference type="InterPro" id="IPR013324">
    <property type="entry name" value="RNA_pol_sigma_r3/r4-like"/>
</dbReference>
<reference evidence="8 9" key="1">
    <citation type="submission" date="2019-03" db="EMBL/GenBank/DDBJ databases">
        <title>Sequencing the genomes of 1000 actinobacteria strains.</title>
        <authorList>
            <person name="Klenk H.-P."/>
        </authorList>
    </citation>
    <scope>NUCLEOTIDE SEQUENCE [LARGE SCALE GENOMIC DNA]</scope>
    <source>
        <strain evidence="8 9">DSM 44969</strain>
    </source>
</reference>
<keyword evidence="9" id="KW-1185">Reference proteome</keyword>
<dbReference type="EMBL" id="SMFZ01000001">
    <property type="protein sequence ID" value="TCK25157.1"/>
    <property type="molecule type" value="Genomic_DNA"/>
</dbReference>
<dbReference type="InterPro" id="IPR039425">
    <property type="entry name" value="RNA_pol_sigma-70-like"/>
</dbReference>
<sequence length="202" mass="22892">MEYTETDITRFTGSKNRFEPDRSGVRVHRWDTSGGPVDTDAMRALHDRHAAVLWQVALRTTGDHGRAHDAVQEVLLRAWRHPEVFDERRGDPRAWLLRTLRNILIDDWRARSARPDESLTGEPPERGVDDDVDAALQSLLVSDALDRLSAEHREVLVECFYRGHSVAEAARRIGVPPGTVKSRTHYALRALRLTLDEMGVGT</sequence>
<protein>
    <submittedName>
        <fullName evidence="8">RNA polymerase sigma-70 factor (ECF subfamily)</fullName>
    </submittedName>
</protein>
<comment type="similarity">
    <text evidence="1">Belongs to the sigma-70 factor family. ECF subfamily.</text>
</comment>
<gene>
    <name evidence="8" type="ORF">EV378_0955</name>
</gene>
<dbReference type="SUPFAM" id="SSF88946">
    <property type="entry name" value="Sigma2 domain of RNA polymerase sigma factors"/>
    <property type="match status" value="1"/>
</dbReference>
<dbReference type="Pfam" id="PF04542">
    <property type="entry name" value="Sigma70_r2"/>
    <property type="match status" value="1"/>
</dbReference>
<keyword evidence="3" id="KW-0731">Sigma factor</keyword>
<feature type="domain" description="RNA polymerase sigma-70 region 4" evidence="7">
    <location>
        <begin position="144"/>
        <end position="192"/>
    </location>
</feature>
<accession>A0A4R1HRE5</accession>
<evidence type="ECO:0000256" key="2">
    <source>
        <dbReference type="ARBA" id="ARBA00023015"/>
    </source>
</evidence>
<dbReference type="InterPro" id="IPR007630">
    <property type="entry name" value="RNA_pol_sigma70_r4"/>
</dbReference>
<evidence type="ECO:0000259" key="6">
    <source>
        <dbReference type="Pfam" id="PF04542"/>
    </source>
</evidence>
<dbReference type="InterPro" id="IPR013325">
    <property type="entry name" value="RNA_pol_sigma_r2"/>
</dbReference>
<keyword evidence="4" id="KW-0238">DNA-binding</keyword>
<proteinExistence type="inferred from homology"/>
<dbReference type="PANTHER" id="PTHR43133:SF52">
    <property type="entry name" value="ECF RNA POLYMERASE SIGMA FACTOR SIGL"/>
    <property type="match status" value="1"/>
</dbReference>
<feature type="domain" description="RNA polymerase sigma-70 region 2" evidence="6">
    <location>
        <begin position="46"/>
        <end position="112"/>
    </location>
</feature>
<dbReference type="InterPro" id="IPR007627">
    <property type="entry name" value="RNA_pol_sigma70_r2"/>
</dbReference>
<evidence type="ECO:0000256" key="4">
    <source>
        <dbReference type="ARBA" id="ARBA00023125"/>
    </source>
</evidence>
<dbReference type="Gene3D" id="1.10.10.10">
    <property type="entry name" value="Winged helix-like DNA-binding domain superfamily/Winged helix DNA-binding domain"/>
    <property type="match status" value="1"/>
</dbReference>
<evidence type="ECO:0000256" key="3">
    <source>
        <dbReference type="ARBA" id="ARBA00023082"/>
    </source>
</evidence>